<keyword evidence="2" id="KW-1185">Reference proteome</keyword>
<dbReference type="Proteomes" id="UP001519460">
    <property type="component" value="Unassembled WGS sequence"/>
</dbReference>
<evidence type="ECO:0000313" key="1">
    <source>
        <dbReference type="EMBL" id="KAK7502064.1"/>
    </source>
</evidence>
<evidence type="ECO:0008006" key="3">
    <source>
        <dbReference type="Google" id="ProtNLM"/>
    </source>
</evidence>
<evidence type="ECO:0000313" key="2">
    <source>
        <dbReference type="Proteomes" id="UP001519460"/>
    </source>
</evidence>
<gene>
    <name evidence="1" type="ORF">BaRGS_00006816</name>
</gene>
<name>A0ABD0LR71_9CAEN</name>
<reference evidence="1 2" key="1">
    <citation type="journal article" date="2023" name="Sci. Data">
        <title>Genome assembly of the Korean intertidal mud-creeper Batillaria attramentaria.</title>
        <authorList>
            <person name="Patra A.K."/>
            <person name="Ho P.T."/>
            <person name="Jun S."/>
            <person name="Lee S.J."/>
            <person name="Kim Y."/>
            <person name="Won Y.J."/>
        </authorList>
    </citation>
    <scope>NUCLEOTIDE SEQUENCE [LARGE SCALE GENOMIC DNA]</scope>
    <source>
        <strain evidence="1">Wonlab-2016</strain>
    </source>
</reference>
<organism evidence="1 2">
    <name type="scientific">Batillaria attramentaria</name>
    <dbReference type="NCBI Taxonomy" id="370345"/>
    <lineage>
        <taxon>Eukaryota</taxon>
        <taxon>Metazoa</taxon>
        <taxon>Spiralia</taxon>
        <taxon>Lophotrochozoa</taxon>
        <taxon>Mollusca</taxon>
        <taxon>Gastropoda</taxon>
        <taxon>Caenogastropoda</taxon>
        <taxon>Sorbeoconcha</taxon>
        <taxon>Cerithioidea</taxon>
        <taxon>Batillariidae</taxon>
        <taxon>Batillaria</taxon>
    </lineage>
</organism>
<dbReference type="EMBL" id="JACVVK020000028">
    <property type="protein sequence ID" value="KAK7502064.1"/>
    <property type="molecule type" value="Genomic_DNA"/>
</dbReference>
<protein>
    <recommendedName>
        <fullName evidence="3">LAGLIDADG homing endonuclease</fullName>
    </recommendedName>
</protein>
<dbReference type="AlphaFoldDB" id="A0ABD0LR71"/>
<accession>A0ABD0LR71</accession>
<comment type="caution">
    <text evidence="1">The sequence shown here is derived from an EMBL/GenBank/DDBJ whole genome shotgun (WGS) entry which is preliminary data.</text>
</comment>
<sequence length="181" mass="20155">MTLKGYADGTGETHNAVNLQKYVYILATSDGRLTLRDMRPSTNTFIRTSQPRLSLIIILKRVSSSGTRQNLQNSGSLGTSEINLGSKRIQKLLTPGEDGEGGGRERGGIGFEVRGFYSSKSKQKWYRTHMYQELRYPECLKGGNTTGLHSSAKLRELTAIQGTHCQKHDPEPKTSTQQQQH</sequence>
<proteinExistence type="predicted"/>